<dbReference type="AlphaFoldDB" id="I4BTG3"/>
<dbReference type="InterPro" id="IPR036112">
    <property type="entry name" value="ComA_synth_sf"/>
</dbReference>
<dbReference type="PATRIC" id="fig|710421.3.peg.5947"/>
<dbReference type="InterPro" id="IPR013785">
    <property type="entry name" value="Aldolase_TIM"/>
</dbReference>
<evidence type="ECO:0000313" key="2">
    <source>
        <dbReference type="EMBL" id="AFM20570.1"/>
    </source>
</evidence>
<proteinExistence type="inferred from homology"/>
<sequence>MWETPDFLELPVRQGKPRQTGLTHVLDKGLPTSALEGVLAGAGQFVDVLKIGWGTAYIDPHLKARVALCHSHGVISCLGGTLLEICQAQGRVAELRNWASDIGIDAVEVSNGMQMMTTIQKNSLVSRFAQEFIVLAETGAKDASAPVVAEQWISEMRADLDAGASYVIAEGRESGTVGLYDTDGSLRTDLVESIATLGTERVIFEAPRKAQQVELIRRFGPTVNIGNIALEDPLAVETLRLGLRADTAPRTNPACRR</sequence>
<dbReference type="PANTHER" id="PTHR48413:SF1">
    <property type="entry name" value="PROTEIN HEAT-STRESS-ASSOCIATED 32"/>
    <property type="match status" value="1"/>
</dbReference>
<comment type="similarity">
    <text evidence="1">Belongs to the phosphosulfolactate synthase family.</text>
</comment>
<keyword evidence="2" id="KW-0614">Plasmid</keyword>
<accession>I4BTG3</accession>
<reference evidence="2 3" key="1">
    <citation type="submission" date="2012-06" db="EMBL/GenBank/DDBJ databases">
        <title>Complete sequence of plasmid 2 of Mycobacterium chubuense NBB4.</title>
        <authorList>
            <consortium name="US DOE Joint Genome Institute"/>
            <person name="Lucas S."/>
            <person name="Han J."/>
            <person name="Lapidus A."/>
            <person name="Cheng J.-F."/>
            <person name="Goodwin L."/>
            <person name="Pitluck S."/>
            <person name="Peters L."/>
            <person name="Mikhailova N."/>
            <person name="Teshima H."/>
            <person name="Detter J.C."/>
            <person name="Han C."/>
            <person name="Tapia R."/>
            <person name="Land M."/>
            <person name="Hauser L."/>
            <person name="Kyrpides N."/>
            <person name="Ivanova N."/>
            <person name="Pagani I."/>
            <person name="Mattes T."/>
            <person name="Holmes A."/>
            <person name="Rutledge P."/>
            <person name="Paulsen I."/>
            <person name="Coleman N."/>
            <person name="Woyke T."/>
        </authorList>
    </citation>
    <scope>NUCLEOTIDE SEQUENCE [LARGE SCALE GENOMIC DNA]</scope>
    <source>
        <strain evidence="2 3">NBB4</strain>
        <plasmid evidence="2 3">pMYCCH.02</plasmid>
    </source>
</reference>
<dbReference type="EMBL" id="CP003055">
    <property type="protein sequence ID" value="AFM20570.1"/>
    <property type="molecule type" value="Genomic_DNA"/>
</dbReference>
<dbReference type="InterPro" id="IPR003830">
    <property type="entry name" value="ComA_synth"/>
</dbReference>
<dbReference type="KEGG" id="mcb:Mycch_5966"/>
<evidence type="ECO:0000313" key="3">
    <source>
        <dbReference type="Proteomes" id="UP000006057"/>
    </source>
</evidence>
<organism evidence="2 3">
    <name type="scientific">Mycolicibacterium chubuense (strain NBB4)</name>
    <name type="common">Mycobacterium chubuense</name>
    <dbReference type="NCBI Taxonomy" id="710421"/>
    <lineage>
        <taxon>Bacteria</taxon>
        <taxon>Bacillati</taxon>
        <taxon>Actinomycetota</taxon>
        <taxon>Actinomycetes</taxon>
        <taxon>Mycobacteriales</taxon>
        <taxon>Mycobacteriaceae</taxon>
        <taxon>Mycolicibacterium</taxon>
    </lineage>
</organism>
<dbReference type="SUPFAM" id="SSF102110">
    <property type="entry name" value="(2r)-phospho-3-sulfolactate synthase ComA"/>
    <property type="match status" value="1"/>
</dbReference>
<dbReference type="Pfam" id="PF02679">
    <property type="entry name" value="ComA"/>
    <property type="match status" value="1"/>
</dbReference>
<evidence type="ECO:0000256" key="1">
    <source>
        <dbReference type="ARBA" id="ARBA00010424"/>
    </source>
</evidence>
<geneLocation type="plasmid" evidence="2 3">
    <name>pMYCCH.02</name>
</geneLocation>
<name>I4BTG3_MYCCN</name>
<evidence type="ECO:0008006" key="4">
    <source>
        <dbReference type="Google" id="ProtNLM"/>
    </source>
</evidence>
<dbReference type="Proteomes" id="UP000006057">
    <property type="component" value="Plasmid pMYCCH.02"/>
</dbReference>
<dbReference type="RefSeq" id="WP_014805811.1">
    <property type="nucleotide sequence ID" value="NC_018023.1"/>
</dbReference>
<protein>
    <recommendedName>
        <fullName evidence="4">Phosphosulfolactate synthase</fullName>
    </recommendedName>
</protein>
<gene>
    <name evidence="2" type="ordered locus">Mycch_5966</name>
</gene>
<dbReference type="OrthoDB" id="7809088at2"/>
<dbReference type="Gene3D" id="3.20.20.70">
    <property type="entry name" value="Aldolase class I"/>
    <property type="match status" value="1"/>
</dbReference>
<dbReference type="HOGENOM" id="CLU_062679_2_0_11"/>
<dbReference type="PANTHER" id="PTHR48413">
    <property type="match status" value="1"/>
</dbReference>
<keyword evidence="3" id="KW-1185">Reference proteome</keyword>